<gene>
    <name evidence="3" type="ORF">Thi970DRAFT_03527</name>
</gene>
<evidence type="ECO:0000256" key="2">
    <source>
        <dbReference type="ARBA" id="ARBA00022649"/>
    </source>
</evidence>
<dbReference type="Gene3D" id="3.30.2310.20">
    <property type="entry name" value="RelE-like"/>
    <property type="match status" value="1"/>
</dbReference>
<dbReference type="InterPro" id="IPR007712">
    <property type="entry name" value="RelE/ParE_toxin"/>
</dbReference>
<comment type="similarity">
    <text evidence="1">Belongs to the RelE toxin family.</text>
</comment>
<dbReference type="PANTHER" id="PTHR33755">
    <property type="entry name" value="TOXIN PARE1-RELATED"/>
    <property type="match status" value="1"/>
</dbReference>
<dbReference type="STRING" id="631362.Thi970DRAFT_03527"/>
<dbReference type="Pfam" id="PF05016">
    <property type="entry name" value="ParE_toxin"/>
    <property type="match status" value="1"/>
</dbReference>
<dbReference type="OrthoDB" id="9798046at2"/>
<organism evidence="3 4">
    <name type="scientific">Thiorhodovibrio frisius</name>
    <dbReference type="NCBI Taxonomy" id="631362"/>
    <lineage>
        <taxon>Bacteria</taxon>
        <taxon>Pseudomonadati</taxon>
        <taxon>Pseudomonadota</taxon>
        <taxon>Gammaproteobacteria</taxon>
        <taxon>Chromatiales</taxon>
        <taxon>Chromatiaceae</taxon>
        <taxon>Thiorhodovibrio</taxon>
    </lineage>
</organism>
<dbReference type="Proteomes" id="UP000002964">
    <property type="component" value="Unassembled WGS sequence"/>
</dbReference>
<dbReference type="EMBL" id="JH603170">
    <property type="protein sequence ID" value="EIC19920.1"/>
    <property type="molecule type" value="Genomic_DNA"/>
</dbReference>
<keyword evidence="4" id="KW-1185">Reference proteome</keyword>
<dbReference type="HOGENOM" id="CLU_147162_10_3_6"/>
<evidence type="ECO:0000313" key="3">
    <source>
        <dbReference type="EMBL" id="EIC19920.1"/>
    </source>
</evidence>
<protein>
    <submittedName>
        <fullName evidence="3">Addiction module toxin, RelE/StbE family</fullName>
    </submittedName>
</protein>
<proteinExistence type="inferred from homology"/>
<reference evidence="4" key="1">
    <citation type="submission" date="2011-06" db="EMBL/GenBank/DDBJ databases">
        <authorList>
            <consortium name="US DOE Joint Genome Institute (JGI-PGF)"/>
            <person name="Lucas S."/>
            <person name="Han J."/>
            <person name="Lapidus A."/>
            <person name="Cheng J.-F."/>
            <person name="Goodwin L."/>
            <person name="Pitluck S."/>
            <person name="Peters L."/>
            <person name="Land M.L."/>
            <person name="Hauser L."/>
            <person name="Vogl K."/>
            <person name="Liu Z."/>
            <person name="Overmann J."/>
            <person name="Frigaard N.-U."/>
            <person name="Bryant D.A."/>
            <person name="Woyke T.J."/>
        </authorList>
    </citation>
    <scope>NUCLEOTIDE SEQUENCE [LARGE SCALE GENOMIC DNA]</scope>
    <source>
        <strain evidence="4">970</strain>
    </source>
</reference>
<dbReference type="InterPro" id="IPR035093">
    <property type="entry name" value="RelE/ParE_toxin_dom_sf"/>
</dbReference>
<keyword evidence="2" id="KW-1277">Toxin-antitoxin system</keyword>
<dbReference type="PANTHER" id="PTHR33755:SF6">
    <property type="entry name" value="PLASMID STABILIZATION SYSTEM PROTEIN"/>
    <property type="match status" value="1"/>
</dbReference>
<sequence>MHLKFLPLAAKDLENIGDYIAQENPHRAITFVRELRAQCRKMTQSPLAYRSRPELGKGIRSCAYGRYVIFFSVKDDVLQIIRVLHGAMDADSRFGKENG</sequence>
<evidence type="ECO:0000313" key="4">
    <source>
        <dbReference type="Proteomes" id="UP000002964"/>
    </source>
</evidence>
<evidence type="ECO:0000256" key="1">
    <source>
        <dbReference type="ARBA" id="ARBA00006226"/>
    </source>
</evidence>
<dbReference type="InterPro" id="IPR051803">
    <property type="entry name" value="TA_system_RelE-like_toxin"/>
</dbReference>
<dbReference type="AlphaFoldDB" id="H8Z7R7"/>
<name>H8Z7R7_9GAMM</name>
<accession>H8Z7R7</accession>
<dbReference type="NCBIfam" id="TIGR02385">
    <property type="entry name" value="RelE_StbE"/>
    <property type="match status" value="1"/>
</dbReference>
<dbReference type="RefSeq" id="WP_009150323.1">
    <property type="nucleotide sequence ID" value="NZ_CP121471.1"/>
</dbReference>
<reference evidence="3 4" key="2">
    <citation type="submission" date="2011-11" db="EMBL/GenBank/DDBJ databases">
        <authorList>
            <consortium name="US DOE Joint Genome Institute"/>
            <person name="Lucas S."/>
            <person name="Han J."/>
            <person name="Lapidus A."/>
            <person name="Cheng J.-F."/>
            <person name="Goodwin L."/>
            <person name="Pitluck S."/>
            <person name="Peters L."/>
            <person name="Ovchinnikova G."/>
            <person name="Zhang X."/>
            <person name="Detter J.C."/>
            <person name="Han C."/>
            <person name="Tapia R."/>
            <person name="Land M."/>
            <person name="Hauser L."/>
            <person name="Kyrpides N."/>
            <person name="Ivanova N."/>
            <person name="Pagani I."/>
            <person name="Vogl K."/>
            <person name="Liu Z."/>
            <person name="Overmann J."/>
            <person name="Frigaard N.-U."/>
            <person name="Bryant D."/>
            <person name="Woyke T."/>
        </authorList>
    </citation>
    <scope>NUCLEOTIDE SEQUENCE [LARGE SCALE GENOMIC DNA]</scope>
    <source>
        <strain evidence="3 4">970</strain>
    </source>
</reference>
<dbReference type="eggNOG" id="COG3668">
    <property type="taxonomic scope" value="Bacteria"/>
</dbReference>